<dbReference type="PATRIC" id="fig|37927.3.peg.1533"/>
<dbReference type="CDD" id="cd00761">
    <property type="entry name" value="Glyco_tranf_GTA_type"/>
    <property type="match status" value="1"/>
</dbReference>
<dbReference type="InterPro" id="IPR029044">
    <property type="entry name" value="Nucleotide-diphossugar_trans"/>
</dbReference>
<dbReference type="InterPro" id="IPR001173">
    <property type="entry name" value="Glyco_trans_2-like"/>
</dbReference>
<keyword evidence="2" id="KW-0808">Transferase</keyword>
<dbReference type="GO" id="GO:0016740">
    <property type="term" value="F:transferase activity"/>
    <property type="evidence" value="ECO:0007669"/>
    <property type="project" value="UniProtKB-KW"/>
</dbReference>
<sequence>MERVAQALRMRPARAGQEGPPPGRVSVVIPCFNYAPYLQDAVDGALAQRGAIVDVVIVDDASTDGSWQVAQRLEQASGRITALRHTANRGPVATFNDGVAAATGDFIIRLDADDLLTPGSVARALALFHAFPSVGLVYGHPVHFSGAPVPGYRGRCRSWSVWPGAEWLARRCASAVNVITAPEAMMRTSALDAAGPFQRELRHTHDFELWLRLAAVSDVGHVDGADQAWHRIHPGSLSSSVAPLEDLGERRAAFDALFGHGGPRIDNGSELAAQARTALAREAVTLACREYDRGRGELAAAAGFVHAARELVPDPTGLPGWSGLERRMRGRPPGRTLSLLPRLSRRVRTQLRAAAWRYRGVM</sequence>
<evidence type="ECO:0000313" key="3">
    <source>
        <dbReference type="Proteomes" id="UP000070134"/>
    </source>
</evidence>
<evidence type="ECO:0000313" key="2">
    <source>
        <dbReference type="EMBL" id="AMM32162.1"/>
    </source>
</evidence>
<reference evidence="2 3" key="1">
    <citation type="submission" date="2016-02" db="EMBL/GenBank/DDBJ databases">
        <title>Complete genome of Sinomonas atrocyanea KCTC 3377.</title>
        <authorList>
            <person name="Kim K.M."/>
        </authorList>
    </citation>
    <scope>NUCLEOTIDE SEQUENCE [LARGE SCALE GENOMIC DNA]</scope>
    <source>
        <strain evidence="2 3">KCTC 3377</strain>
    </source>
</reference>
<proteinExistence type="predicted"/>
<dbReference type="EMBL" id="CP014518">
    <property type="protein sequence ID" value="AMM32162.1"/>
    <property type="molecule type" value="Genomic_DNA"/>
</dbReference>
<dbReference type="Pfam" id="PF00535">
    <property type="entry name" value="Glycos_transf_2"/>
    <property type="match status" value="1"/>
</dbReference>
<dbReference type="STRING" id="37927.SA2016_1485"/>
<dbReference type="AlphaFoldDB" id="A0A127A3D2"/>
<dbReference type="RefSeq" id="WP_169803056.1">
    <property type="nucleotide sequence ID" value="NZ_BJMO01000030.1"/>
</dbReference>
<dbReference type="PANTHER" id="PTHR43685:SF2">
    <property type="entry name" value="GLYCOSYLTRANSFERASE 2-LIKE DOMAIN-CONTAINING PROTEIN"/>
    <property type="match status" value="1"/>
</dbReference>
<dbReference type="PANTHER" id="PTHR43685">
    <property type="entry name" value="GLYCOSYLTRANSFERASE"/>
    <property type="match status" value="1"/>
</dbReference>
<keyword evidence="3" id="KW-1185">Reference proteome</keyword>
<name>A0A127A3D2_9MICC</name>
<accession>A0A127A3D2</accession>
<dbReference type="Proteomes" id="UP000070134">
    <property type="component" value="Chromosome"/>
</dbReference>
<dbReference type="KEGG" id="satk:SA2016_1485"/>
<feature type="domain" description="Glycosyltransferase 2-like" evidence="1">
    <location>
        <begin position="26"/>
        <end position="148"/>
    </location>
</feature>
<organism evidence="2 3">
    <name type="scientific">Sinomonas atrocyanea</name>
    <dbReference type="NCBI Taxonomy" id="37927"/>
    <lineage>
        <taxon>Bacteria</taxon>
        <taxon>Bacillati</taxon>
        <taxon>Actinomycetota</taxon>
        <taxon>Actinomycetes</taxon>
        <taxon>Micrococcales</taxon>
        <taxon>Micrococcaceae</taxon>
        <taxon>Sinomonas</taxon>
    </lineage>
</organism>
<dbReference type="Gene3D" id="3.90.550.10">
    <property type="entry name" value="Spore Coat Polysaccharide Biosynthesis Protein SpsA, Chain A"/>
    <property type="match status" value="1"/>
</dbReference>
<evidence type="ECO:0000259" key="1">
    <source>
        <dbReference type="Pfam" id="PF00535"/>
    </source>
</evidence>
<gene>
    <name evidence="2" type="ORF">SA2016_1485</name>
</gene>
<protein>
    <submittedName>
        <fullName evidence="2">Glycosyl transferase</fullName>
    </submittedName>
</protein>
<dbReference type="SUPFAM" id="SSF53448">
    <property type="entry name" value="Nucleotide-diphospho-sugar transferases"/>
    <property type="match status" value="1"/>
</dbReference>
<dbReference type="InterPro" id="IPR050834">
    <property type="entry name" value="Glycosyltransf_2"/>
</dbReference>